<evidence type="ECO:0000256" key="3">
    <source>
        <dbReference type="ARBA" id="ARBA00022840"/>
    </source>
</evidence>
<feature type="region of interest" description="Disordered" evidence="4">
    <location>
        <begin position="1"/>
        <end position="20"/>
    </location>
</feature>
<dbReference type="RefSeq" id="WP_311368995.1">
    <property type="nucleotide sequence ID" value="NZ_JAVRHX010000003.1"/>
</dbReference>
<dbReference type="InterPro" id="IPR027417">
    <property type="entry name" value="P-loop_NTPase"/>
</dbReference>
<evidence type="ECO:0000256" key="2">
    <source>
        <dbReference type="ARBA" id="ARBA00022741"/>
    </source>
</evidence>
<keyword evidence="3" id="KW-0067">ATP-binding</keyword>
<gene>
    <name evidence="6" type="ORF">RM552_11530</name>
</gene>
<keyword evidence="7" id="KW-1185">Reference proteome</keyword>
<dbReference type="InterPro" id="IPR037257">
    <property type="entry name" value="T2SS_E_N_sf"/>
</dbReference>
<comment type="caution">
    <text evidence="6">The sequence shown here is derived from an EMBL/GenBank/DDBJ whole genome shotgun (WGS) entry which is preliminary data.</text>
</comment>
<name>A0ABU2ZT41_9ALTE</name>
<sequence>MNDLGFEASTDSTFEAPSNQGAASAKKLPLGERLVAEGYLTQEQLELALKVKSRNGGFLGEVLVKLGFITDQVLTDYLAAETDTKVIDVSQMVIDDDLLKLVPYEVAVKFKLLPVGMKDRQLTVAMADAFNIIAIDALEKQTRLIVDVVSASESEIIEAIERNYTQSATIDDTISRLMESGIKPTEEEGVDGESPMVRLVDQIIALGIKQGATDIHFEPEEKILRVRMRIDGIVRPEVLLPSDLRPALTARVKLISGMNVTEKRVPQDGRARFHFGNRDVDLRVSALPTSQGESIVIRILESADNRPQFANLGLPKDQQAAVKKILEQPYGMVLVTGPTGSGKTTTLYAGLSEIDSIQRTIFTLEDPVEYAMPQIRQTPIRADVGVTFASGLRSLLRQDPDVILVGEVRDQETAELAVRASMTGHLVLSTLHTNDSIGAIPRLVDMGIEPYLIASSLSAVIAQRLLRSLCNDCKEPHLQAPQLLDDLDLCDEIDKGATYYKASGCTSCAGTGYKGRVAIYEILIIDEDFHEPIVSRANTSILSALFKSKGFNNMLEDGILKAAQGLTSIDEVLRVVKT</sequence>
<protein>
    <submittedName>
        <fullName evidence="6">ATPase, T2SS/T4P/T4SS family</fullName>
    </submittedName>
</protein>
<dbReference type="PANTHER" id="PTHR30258">
    <property type="entry name" value="TYPE II SECRETION SYSTEM PROTEIN GSPE-RELATED"/>
    <property type="match status" value="1"/>
</dbReference>
<dbReference type="Gene3D" id="3.40.50.300">
    <property type="entry name" value="P-loop containing nucleotide triphosphate hydrolases"/>
    <property type="match status" value="1"/>
</dbReference>
<dbReference type="Proteomes" id="UP001253545">
    <property type="component" value="Unassembled WGS sequence"/>
</dbReference>
<proteinExistence type="inferred from homology"/>
<reference evidence="6 7" key="1">
    <citation type="submission" date="2023-09" db="EMBL/GenBank/DDBJ databases">
        <authorList>
            <person name="Rey-Velasco X."/>
        </authorList>
    </citation>
    <scope>NUCLEOTIDE SEQUENCE [LARGE SCALE GENOMIC DNA]</scope>
    <source>
        <strain evidence="6 7">P117</strain>
    </source>
</reference>
<evidence type="ECO:0000256" key="1">
    <source>
        <dbReference type="ARBA" id="ARBA00006611"/>
    </source>
</evidence>
<accession>A0ABU2ZT41</accession>
<dbReference type="SUPFAM" id="SSF160246">
    <property type="entry name" value="EspE N-terminal domain-like"/>
    <property type="match status" value="1"/>
</dbReference>
<comment type="similarity">
    <text evidence="1">Belongs to the GSP E family.</text>
</comment>
<dbReference type="Pfam" id="PF05157">
    <property type="entry name" value="MshEN"/>
    <property type="match status" value="1"/>
</dbReference>
<keyword evidence="2" id="KW-0547">Nucleotide-binding</keyword>
<evidence type="ECO:0000313" key="7">
    <source>
        <dbReference type="Proteomes" id="UP001253545"/>
    </source>
</evidence>
<dbReference type="EMBL" id="JAVRHX010000003">
    <property type="protein sequence ID" value="MDT0595479.1"/>
    <property type="molecule type" value="Genomic_DNA"/>
</dbReference>
<evidence type="ECO:0000259" key="5">
    <source>
        <dbReference type="PROSITE" id="PS00662"/>
    </source>
</evidence>
<dbReference type="InterPro" id="IPR007831">
    <property type="entry name" value="T2SS_GspE_N"/>
</dbReference>
<dbReference type="SUPFAM" id="SSF52540">
    <property type="entry name" value="P-loop containing nucleoside triphosphate hydrolases"/>
    <property type="match status" value="1"/>
</dbReference>
<feature type="compositionally biased region" description="Polar residues" evidence="4">
    <location>
        <begin position="9"/>
        <end position="20"/>
    </location>
</feature>
<dbReference type="PANTHER" id="PTHR30258:SF2">
    <property type="entry name" value="COMG OPERON PROTEIN 1"/>
    <property type="match status" value="1"/>
</dbReference>
<evidence type="ECO:0000313" key="6">
    <source>
        <dbReference type="EMBL" id="MDT0595479.1"/>
    </source>
</evidence>
<dbReference type="InterPro" id="IPR001482">
    <property type="entry name" value="T2SS/T4SS_dom"/>
</dbReference>
<dbReference type="Gene3D" id="3.30.300.160">
    <property type="entry name" value="Type II secretion system, protein E, N-terminal domain"/>
    <property type="match status" value="1"/>
</dbReference>
<dbReference type="Pfam" id="PF00437">
    <property type="entry name" value="T2SSE"/>
    <property type="match status" value="1"/>
</dbReference>
<dbReference type="PROSITE" id="PS00662">
    <property type="entry name" value="T2SP_E"/>
    <property type="match status" value="1"/>
</dbReference>
<dbReference type="CDD" id="cd01129">
    <property type="entry name" value="PulE-GspE-like"/>
    <property type="match status" value="1"/>
</dbReference>
<organism evidence="6 7">
    <name type="scientific">Glaciecola petra</name>
    <dbReference type="NCBI Taxonomy" id="3075602"/>
    <lineage>
        <taxon>Bacteria</taxon>
        <taxon>Pseudomonadati</taxon>
        <taxon>Pseudomonadota</taxon>
        <taxon>Gammaproteobacteria</taxon>
        <taxon>Alteromonadales</taxon>
        <taxon>Alteromonadaceae</taxon>
        <taxon>Glaciecola</taxon>
    </lineage>
</organism>
<evidence type="ECO:0000256" key="4">
    <source>
        <dbReference type="SAM" id="MobiDB-lite"/>
    </source>
</evidence>
<feature type="domain" description="Bacterial type II secretion system protein E" evidence="5">
    <location>
        <begin position="396"/>
        <end position="410"/>
    </location>
</feature>
<dbReference type="Gene3D" id="3.30.450.90">
    <property type="match status" value="1"/>
</dbReference>